<gene>
    <name evidence="2" type="ORF">B0J11DRAFT_591121</name>
</gene>
<proteinExistence type="predicted"/>
<dbReference type="PROSITE" id="PS51387">
    <property type="entry name" value="FAD_PCMH"/>
    <property type="match status" value="1"/>
</dbReference>
<feature type="domain" description="FAD-binding PCMH-type" evidence="1">
    <location>
        <begin position="185"/>
        <end position="383"/>
    </location>
</feature>
<dbReference type="InterPro" id="IPR006094">
    <property type="entry name" value="Oxid_FAD_bind_N"/>
</dbReference>
<comment type="caution">
    <text evidence="2">The sequence shown here is derived from an EMBL/GenBank/DDBJ whole genome shotgun (WGS) entry which is preliminary data.</text>
</comment>
<keyword evidence="3" id="KW-1185">Reference proteome</keyword>
<dbReference type="AlphaFoldDB" id="A0A9P9IGF1"/>
<dbReference type="SUPFAM" id="SSF56176">
    <property type="entry name" value="FAD-binding/transporter-associated domain-like"/>
    <property type="match status" value="1"/>
</dbReference>
<dbReference type="OrthoDB" id="610608at2759"/>
<evidence type="ECO:0000313" key="3">
    <source>
        <dbReference type="Proteomes" id="UP000700596"/>
    </source>
</evidence>
<organism evidence="2 3">
    <name type="scientific">Dendryphion nanum</name>
    <dbReference type="NCBI Taxonomy" id="256645"/>
    <lineage>
        <taxon>Eukaryota</taxon>
        <taxon>Fungi</taxon>
        <taxon>Dikarya</taxon>
        <taxon>Ascomycota</taxon>
        <taxon>Pezizomycotina</taxon>
        <taxon>Dothideomycetes</taxon>
        <taxon>Pleosporomycetidae</taxon>
        <taxon>Pleosporales</taxon>
        <taxon>Torulaceae</taxon>
        <taxon>Dendryphion</taxon>
    </lineage>
</organism>
<dbReference type="InterPro" id="IPR036318">
    <property type="entry name" value="FAD-bd_PCMH-like_sf"/>
</dbReference>
<dbReference type="EMBL" id="JAGMWT010000012">
    <property type="protein sequence ID" value="KAH7118729.1"/>
    <property type="molecule type" value="Genomic_DNA"/>
</dbReference>
<sequence length="723" mass="81611">MGSIAQPPSLRAEILERTHILKDILAHIDRYSSEYDKIDYSALKEDVLKPVLADDFDPETQIRGFLKTFRHTLSYKAAFSRIASDDLKDRIDAFIDGKRAKDAIGDRGFHLLSHKSEPVQHHFTLIAEIKKLLVDGLELKAIVKDILHPKHQHVKDLPIIYEDVRNTQVVECYSNVPFENWGLTVKNTPRLTFLPNTVRGVQNIVHFAIKHGYRVRCAGYRHSWSSIFSEDNGIFISFVNLNTVTTLPDPMSIVPGEYNTNTVPELKTIELKEVTVPGKKALCRIGAAVTNEEFRRWSVAGRAWTFPADVILVEVTIGGVNGPICHGAGISHKTLSDYVRRIEYVDCNGKLQAVDDPYHLKAAAGAFGLLGVVTHITFELDAMSYAIMQPLKEDVGLGVPPLSKEDIPVALRSKWYDSPDASEYLSRATAEFHRRAANDYYSEWFWFTYQKKIWTNTFNTTTDPIGSINYPDDANVFLQWIQGWLGGLITSTPFFNAIPGYWQAQLLASLSMAALPPTIGESKTQTYKTLLPDALHFRRGVQNMRVRDLELQIPLPPRKDDPTKPDFSIVQRAWWDVIKLVYAEAETGDDASSAMRLALEMRIMGGSDILLAPQKGNDLGTLSIEVLTLPDAVSDNEWHSFAQRVVDLWMGYGGNVRPHWAKEWESFQFSGMPAKIYMRDVAFVEQIGEWRDVVGRIGEGQGWGLEGIRGRFSNGLWDELLFE</sequence>
<dbReference type="GO" id="GO:0003885">
    <property type="term" value="F:D-arabinono-1,4-lactone oxidase activity"/>
    <property type="evidence" value="ECO:0007669"/>
    <property type="project" value="TreeGrafter"/>
</dbReference>
<dbReference type="Proteomes" id="UP000700596">
    <property type="component" value="Unassembled WGS sequence"/>
</dbReference>
<evidence type="ECO:0000259" key="1">
    <source>
        <dbReference type="PROSITE" id="PS51387"/>
    </source>
</evidence>
<dbReference type="GO" id="GO:0071949">
    <property type="term" value="F:FAD binding"/>
    <property type="evidence" value="ECO:0007669"/>
    <property type="project" value="InterPro"/>
</dbReference>
<dbReference type="PANTHER" id="PTHR43762">
    <property type="entry name" value="L-GULONOLACTONE OXIDASE"/>
    <property type="match status" value="1"/>
</dbReference>
<dbReference type="InterPro" id="IPR016169">
    <property type="entry name" value="FAD-bd_PCMH_sub2"/>
</dbReference>
<evidence type="ECO:0000313" key="2">
    <source>
        <dbReference type="EMBL" id="KAH7118729.1"/>
    </source>
</evidence>
<dbReference type="InterPro" id="IPR016167">
    <property type="entry name" value="FAD-bd_PCMH_sub1"/>
</dbReference>
<dbReference type="Gene3D" id="3.30.465.10">
    <property type="match status" value="1"/>
</dbReference>
<dbReference type="InterPro" id="IPR016166">
    <property type="entry name" value="FAD-bd_PCMH"/>
</dbReference>
<name>A0A9P9IGF1_9PLEO</name>
<dbReference type="PANTHER" id="PTHR43762:SF1">
    <property type="entry name" value="D-ARABINONO-1,4-LACTONE OXIDASE"/>
    <property type="match status" value="1"/>
</dbReference>
<dbReference type="InterPro" id="IPR010031">
    <property type="entry name" value="FAD_lactone_oxidase-like"/>
</dbReference>
<accession>A0A9P9IGF1</accession>
<dbReference type="Gene3D" id="3.30.70.2520">
    <property type="match status" value="1"/>
</dbReference>
<dbReference type="Gene3D" id="3.30.43.10">
    <property type="entry name" value="Uridine Diphospho-n-acetylenolpyruvylglucosamine Reductase, domain 2"/>
    <property type="match status" value="1"/>
</dbReference>
<dbReference type="Pfam" id="PF01565">
    <property type="entry name" value="FAD_binding_4"/>
    <property type="match status" value="1"/>
</dbReference>
<dbReference type="GO" id="GO:0005739">
    <property type="term" value="C:mitochondrion"/>
    <property type="evidence" value="ECO:0007669"/>
    <property type="project" value="TreeGrafter"/>
</dbReference>
<protein>
    <recommendedName>
        <fullName evidence="1">FAD-binding PCMH-type domain-containing protein</fullName>
    </recommendedName>
</protein>
<reference evidence="2" key="1">
    <citation type="journal article" date="2021" name="Nat. Commun.">
        <title>Genetic determinants of endophytism in the Arabidopsis root mycobiome.</title>
        <authorList>
            <person name="Mesny F."/>
            <person name="Miyauchi S."/>
            <person name="Thiergart T."/>
            <person name="Pickel B."/>
            <person name="Atanasova L."/>
            <person name="Karlsson M."/>
            <person name="Huettel B."/>
            <person name="Barry K.W."/>
            <person name="Haridas S."/>
            <person name="Chen C."/>
            <person name="Bauer D."/>
            <person name="Andreopoulos W."/>
            <person name="Pangilinan J."/>
            <person name="LaButti K."/>
            <person name="Riley R."/>
            <person name="Lipzen A."/>
            <person name="Clum A."/>
            <person name="Drula E."/>
            <person name="Henrissat B."/>
            <person name="Kohler A."/>
            <person name="Grigoriev I.V."/>
            <person name="Martin F.M."/>
            <person name="Hacquard S."/>
        </authorList>
    </citation>
    <scope>NUCLEOTIDE SEQUENCE</scope>
    <source>
        <strain evidence="2">MPI-CAGE-CH-0243</strain>
    </source>
</reference>